<dbReference type="InterPro" id="IPR006439">
    <property type="entry name" value="HAD-SF_hydro_IA"/>
</dbReference>
<gene>
    <name evidence="1" type="ORF">CLV71_113176</name>
</gene>
<keyword evidence="2" id="KW-1185">Reference proteome</keyword>
<dbReference type="InterPro" id="IPR023198">
    <property type="entry name" value="PGP-like_dom2"/>
</dbReference>
<dbReference type="Gene3D" id="3.40.50.1000">
    <property type="entry name" value="HAD superfamily/HAD-like"/>
    <property type="match status" value="1"/>
</dbReference>
<dbReference type="SFLD" id="SFLDS00003">
    <property type="entry name" value="Haloacid_Dehalogenase"/>
    <property type="match status" value="1"/>
</dbReference>
<dbReference type="PANTHER" id="PTHR18901">
    <property type="entry name" value="2-DEOXYGLUCOSE-6-PHOSPHATE PHOSPHATASE 2"/>
    <property type="match status" value="1"/>
</dbReference>
<dbReference type="InterPro" id="IPR023214">
    <property type="entry name" value="HAD_sf"/>
</dbReference>
<dbReference type="Gene3D" id="1.10.150.240">
    <property type="entry name" value="Putative phosphatase, domain 2"/>
    <property type="match status" value="1"/>
</dbReference>
<dbReference type="Proteomes" id="UP000294927">
    <property type="component" value="Unassembled WGS sequence"/>
</dbReference>
<dbReference type="OrthoDB" id="9797743at2"/>
<keyword evidence="1" id="KW-0378">Hydrolase</keyword>
<name>A0A4R7V7N2_9PSEU</name>
<dbReference type="RefSeq" id="WP_133906495.1">
    <property type="nucleotide sequence ID" value="NZ_SOCP01000013.1"/>
</dbReference>
<proteinExistence type="predicted"/>
<dbReference type="SUPFAM" id="SSF56784">
    <property type="entry name" value="HAD-like"/>
    <property type="match status" value="1"/>
</dbReference>
<accession>A0A4R7V7N2</accession>
<organism evidence="1 2">
    <name type="scientific">Actinophytocola oryzae</name>
    <dbReference type="NCBI Taxonomy" id="502181"/>
    <lineage>
        <taxon>Bacteria</taxon>
        <taxon>Bacillati</taxon>
        <taxon>Actinomycetota</taxon>
        <taxon>Actinomycetes</taxon>
        <taxon>Pseudonocardiales</taxon>
        <taxon>Pseudonocardiaceae</taxon>
    </lineage>
</organism>
<evidence type="ECO:0000313" key="1">
    <source>
        <dbReference type="EMBL" id="TDV44917.1"/>
    </source>
</evidence>
<dbReference type="PANTHER" id="PTHR18901:SF38">
    <property type="entry name" value="PSEUDOURIDINE-5'-PHOSPHATASE"/>
    <property type="match status" value="1"/>
</dbReference>
<dbReference type="AlphaFoldDB" id="A0A4R7V7N2"/>
<evidence type="ECO:0000313" key="2">
    <source>
        <dbReference type="Proteomes" id="UP000294927"/>
    </source>
</evidence>
<dbReference type="InterPro" id="IPR036412">
    <property type="entry name" value="HAD-like_sf"/>
</dbReference>
<reference evidence="1 2" key="1">
    <citation type="submission" date="2019-03" db="EMBL/GenBank/DDBJ databases">
        <title>Genomic Encyclopedia of Archaeal and Bacterial Type Strains, Phase II (KMG-II): from individual species to whole genera.</title>
        <authorList>
            <person name="Goeker M."/>
        </authorList>
    </citation>
    <scope>NUCLEOTIDE SEQUENCE [LARGE SCALE GENOMIC DNA]</scope>
    <source>
        <strain evidence="1 2">DSM 45499</strain>
    </source>
</reference>
<dbReference type="GO" id="GO:0016787">
    <property type="term" value="F:hydrolase activity"/>
    <property type="evidence" value="ECO:0007669"/>
    <property type="project" value="UniProtKB-KW"/>
</dbReference>
<dbReference type="EMBL" id="SOCP01000013">
    <property type="protein sequence ID" value="TDV44917.1"/>
    <property type="molecule type" value="Genomic_DNA"/>
</dbReference>
<dbReference type="Pfam" id="PF00702">
    <property type="entry name" value="Hydrolase"/>
    <property type="match status" value="1"/>
</dbReference>
<sequence length="237" mass="25228">MPAETLPRSPDTPAAVLWDLDGTLLDSEKLWDIPLFELTEKLGGQLSAETRAAMVGTNVMVTLRLIYTEVGIPDPTPDQLADSAAWVDRRMAEVFRQELPWRPGAADALARVHAAGLPMALVTSTQRDLTEIALDTIGRSLFRVTVCGDEVDGLNKPLPEPYLKAARLLGVSPRSCVAVEDSPTGVASAVAAGCTVIVVPCEVPVDQGERRVFRTSLEGLTVADLTAAMTDPKVAGA</sequence>
<dbReference type="SFLD" id="SFLDG01129">
    <property type="entry name" value="C1.5:_HAD__Beta-PGM__Phosphata"/>
    <property type="match status" value="1"/>
</dbReference>
<dbReference type="NCBIfam" id="TIGR01509">
    <property type="entry name" value="HAD-SF-IA-v3"/>
    <property type="match status" value="1"/>
</dbReference>
<protein>
    <submittedName>
        <fullName evidence="1">HAD superfamily hydrolase (TIGR01509 family)</fullName>
    </submittedName>
</protein>
<comment type="caution">
    <text evidence="1">The sequence shown here is derived from an EMBL/GenBank/DDBJ whole genome shotgun (WGS) entry which is preliminary data.</text>
</comment>
<dbReference type="CDD" id="cd07505">
    <property type="entry name" value="HAD_BPGM-like"/>
    <property type="match status" value="1"/>
</dbReference>